<sequence length="136" mass="14164">MDLLTGFEVVGDRGFYRPSGPVSAGQLADLITAALQRARSAGLCGVLVDVTAVTGFEPPGPAFRRWAVQRWATALGGALRVVLVARPEHICPDRTGLLVAAEEGLRAHICATEAEAVAWLDAVATRADEPSAASTA</sequence>
<keyword evidence="2" id="KW-1185">Reference proteome</keyword>
<evidence type="ECO:0000313" key="2">
    <source>
        <dbReference type="Proteomes" id="UP000464178"/>
    </source>
</evidence>
<gene>
    <name evidence="1" type="ORF">SOIL9_44040</name>
</gene>
<dbReference type="EMBL" id="LR593886">
    <property type="protein sequence ID" value="VTR93310.1"/>
    <property type="molecule type" value="Genomic_DNA"/>
</dbReference>
<dbReference type="RefSeq" id="WP_162668057.1">
    <property type="nucleotide sequence ID" value="NZ_LR593886.1"/>
</dbReference>
<dbReference type="AlphaFoldDB" id="A0A6P2D1P6"/>
<dbReference type="KEGG" id="gms:SOIL9_44040"/>
<dbReference type="Proteomes" id="UP000464178">
    <property type="component" value="Chromosome"/>
</dbReference>
<proteinExistence type="predicted"/>
<evidence type="ECO:0000313" key="1">
    <source>
        <dbReference type="EMBL" id="VTR93310.1"/>
    </source>
</evidence>
<name>A0A6P2D1P6_9BACT</name>
<accession>A0A6P2D1P6</accession>
<organism evidence="1 2">
    <name type="scientific">Gemmata massiliana</name>
    <dbReference type="NCBI Taxonomy" id="1210884"/>
    <lineage>
        <taxon>Bacteria</taxon>
        <taxon>Pseudomonadati</taxon>
        <taxon>Planctomycetota</taxon>
        <taxon>Planctomycetia</taxon>
        <taxon>Gemmatales</taxon>
        <taxon>Gemmataceae</taxon>
        <taxon>Gemmata</taxon>
    </lineage>
</organism>
<protein>
    <recommendedName>
        <fullName evidence="3">STAS/SEC14 domain-containing protein</fullName>
    </recommendedName>
</protein>
<evidence type="ECO:0008006" key="3">
    <source>
        <dbReference type="Google" id="ProtNLM"/>
    </source>
</evidence>
<reference evidence="1 2" key="1">
    <citation type="submission" date="2019-05" db="EMBL/GenBank/DDBJ databases">
        <authorList>
            <consortium name="Science for Life Laboratories"/>
        </authorList>
    </citation>
    <scope>NUCLEOTIDE SEQUENCE [LARGE SCALE GENOMIC DNA]</scope>
    <source>
        <strain evidence="1">Soil9</strain>
    </source>
</reference>